<keyword evidence="1" id="KW-0732">Signal</keyword>
<dbReference type="Proteomes" id="UP000698752">
    <property type="component" value="Unassembled WGS sequence"/>
</dbReference>
<comment type="caution">
    <text evidence="3">The sequence shown here is derived from an EMBL/GenBank/DDBJ whole genome shotgun (WGS) entry which is preliminary data.</text>
</comment>
<dbReference type="InterPro" id="IPR013096">
    <property type="entry name" value="Cupin_2"/>
</dbReference>
<feature type="chain" id="PRO_5045639105" evidence="1">
    <location>
        <begin position="24"/>
        <end position="160"/>
    </location>
</feature>
<accession>A0ABS5EKC9</accession>
<proteinExistence type="predicted"/>
<dbReference type="SUPFAM" id="SSF51182">
    <property type="entry name" value="RmlC-like cupins"/>
    <property type="match status" value="1"/>
</dbReference>
<dbReference type="InterPro" id="IPR011051">
    <property type="entry name" value="RmlC_Cupin_sf"/>
</dbReference>
<dbReference type="RefSeq" id="WP_211870136.1">
    <property type="nucleotide sequence ID" value="NZ_JAAEDI010000018.1"/>
</dbReference>
<name>A0ABS5EKC9_9PROT</name>
<protein>
    <submittedName>
        <fullName evidence="3">Cupin domain-containing protein</fullName>
    </submittedName>
</protein>
<dbReference type="CDD" id="cd06989">
    <property type="entry name" value="cupin_DRT102"/>
    <property type="match status" value="1"/>
</dbReference>
<gene>
    <name evidence="3" type="ORF">GXW78_17510</name>
</gene>
<evidence type="ECO:0000256" key="1">
    <source>
        <dbReference type="SAM" id="SignalP"/>
    </source>
</evidence>
<organism evidence="3 4">
    <name type="scientific">Neoroseomonas terrae</name>
    <dbReference type="NCBI Taxonomy" id="424799"/>
    <lineage>
        <taxon>Bacteria</taxon>
        <taxon>Pseudomonadati</taxon>
        <taxon>Pseudomonadota</taxon>
        <taxon>Alphaproteobacteria</taxon>
        <taxon>Acetobacterales</taxon>
        <taxon>Acetobacteraceae</taxon>
        <taxon>Neoroseomonas</taxon>
    </lineage>
</organism>
<dbReference type="Gene3D" id="2.60.120.10">
    <property type="entry name" value="Jelly Rolls"/>
    <property type="match status" value="1"/>
</dbReference>
<reference evidence="4" key="1">
    <citation type="journal article" date="2021" name="Syst. Appl. Microbiol.">
        <title>Roseomonas hellenica sp. nov., isolated from roots of wild-growing Alkanna tinctoria.</title>
        <authorList>
            <person name="Rat A."/>
            <person name="Naranjo H.D."/>
            <person name="Lebbe L."/>
            <person name="Cnockaert M."/>
            <person name="Krigas N."/>
            <person name="Grigoriadou K."/>
            <person name="Maloupa E."/>
            <person name="Willems A."/>
        </authorList>
    </citation>
    <scope>NUCLEOTIDE SEQUENCE [LARGE SCALE GENOMIC DNA]</scope>
    <source>
        <strain evidence="4">LMG 31159</strain>
    </source>
</reference>
<dbReference type="InterPro" id="IPR014710">
    <property type="entry name" value="RmlC-like_jellyroll"/>
</dbReference>
<keyword evidence="4" id="KW-1185">Reference proteome</keyword>
<dbReference type="PROSITE" id="PS51257">
    <property type="entry name" value="PROKAR_LIPOPROTEIN"/>
    <property type="match status" value="1"/>
</dbReference>
<dbReference type="EMBL" id="JAAEDI010000018">
    <property type="protein sequence ID" value="MBR0651472.1"/>
    <property type="molecule type" value="Genomic_DNA"/>
</dbReference>
<feature type="domain" description="Cupin type-2" evidence="2">
    <location>
        <begin position="75"/>
        <end position="141"/>
    </location>
</feature>
<evidence type="ECO:0000313" key="4">
    <source>
        <dbReference type="Proteomes" id="UP000698752"/>
    </source>
</evidence>
<evidence type="ECO:0000259" key="2">
    <source>
        <dbReference type="Pfam" id="PF07883"/>
    </source>
</evidence>
<feature type="signal peptide" evidence="1">
    <location>
        <begin position="1"/>
        <end position="23"/>
    </location>
</feature>
<dbReference type="Pfam" id="PF07883">
    <property type="entry name" value="Cupin_2"/>
    <property type="match status" value="1"/>
</dbReference>
<evidence type="ECO:0000313" key="3">
    <source>
        <dbReference type="EMBL" id="MBR0651472.1"/>
    </source>
</evidence>
<sequence>MKAMVSAVSLAAIGCFIAGTAMAQTTNHAQADHRTFTPQAITWSAGPPSLPRGAQAALLFGDPSKEGPFVLRLRFPDGYLVPPHRHGGAEILTVISGTFALGAGENASMGEVTRLTAGSFTAMPANMPHFARAEGDTVVQLNSIGPWTITYVNPGDDPRR</sequence>